<evidence type="ECO:0000256" key="2">
    <source>
        <dbReference type="ARBA" id="ARBA00022475"/>
    </source>
</evidence>
<reference evidence="8 9" key="1">
    <citation type="submission" date="2018-11" db="EMBL/GenBank/DDBJ databases">
        <title>Sequencing the genomes of 1000 actinobacteria strains.</title>
        <authorList>
            <person name="Klenk H.-P."/>
        </authorList>
    </citation>
    <scope>NUCLEOTIDE SEQUENCE [LARGE SCALE GENOMIC DNA]</scope>
    <source>
        <strain evidence="8 9">DSM 15700</strain>
    </source>
</reference>
<keyword evidence="2" id="KW-1003">Cell membrane</keyword>
<keyword evidence="9" id="KW-1185">Reference proteome</keyword>
<name>A0A3N4ZJW6_9MICO</name>
<dbReference type="InterPro" id="IPR003838">
    <property type="entry name" value="ABC3_permease_C"/>
</dbReference>
<evidence type="ECO:0000256" key="5">
    <source>
        <dbReference type="ARBA" id="ARBA00023136"/>
    </source>
</evidence>
<evidence type="ECO:0000256" key="4">
    <source>
        <dbReference type="ARBA" id="ARBA00022989"/>
    </source>
</evidence>
<feature type="domain" description="ABC3 transporter permease C-terminal" evidence="7">
    <location>
        <begin position="1010"/>
        <end position="1117"/>
    </location>
</feature>
<dbReference type="Pfam" id="PF02687">
    <property type="entry name" value="FtsX"/>
    <property type="match status" value="1"/>
</dbReference>
<dbReference type="EMBL" id="RKQZ01000001">
    <property type="protein sequence ID" value="RPF20221.1"/>
    <property type="molecule type" value="Genomic_DNA"/>
</dbReference>
<sequence>MVSPGWANLSGVSRSTLLARRSVARRGLLLLVWLLVAGLAASLGVTVGYVRAAGVDDARTGLTAAAPSGRGLLLVTRLAADDAAAAAQEARVAEALDERLGGTPYAVYRETRTEGLPVVRAGAPLEQRWVVSTPALLAAGTEGTGGTRGGGSGDEWAPVDRGIADTTAGTWPQATPEGEPPQAAVQADAAAAAGIEVGDTLLLGADDEDPAGTGTPVVVSGLWRVTTGADASRWFGDPVTTTGGDGTVAGPILLAGSAFAELDTTPFARWLVVPDAGGVTPADLERSVTLADDLDAALADDDAVAIRGFQALGTLGDTARTTLTAIRAAEAVALVALVLLALTGLVALVQVARLLAAVRDGEVALLVSRGADPGTVRAAATAESAVLAVTASAAGVVAAAFVLQALEPGAWQWPVLLVTAAAVALAATAVPAVVAGAQARAAVRRRITDRSGRVRQVAAVGTVVLTLAAAAVCAQALVRYGSPLVTTPSGTRTDPLAAAAPALLLAALAVAAMAVLGPATRAWAGLAARGRGAGGVLAARQVARRLVVYVVPVVLLALSGGAATLAGAYAGTARALSEDVAVLRNGADVRVVLPAGQEAGTETQAAYARGHGVAAAMPVLTDEAQAGEVPFTLVAAPATDLEEVMRAPEGVSDVGRLAAAVTPDRAAIPLPGDARLLRLDVTASVEPAVVAGLAGFEGEAPTDTELLGHLEEGMTYQVAVLLVAPDGATARVDLPPMDLDLDGDGDGTLPVGRDPVSHELAARVPPAPEAGPWSVAAVDVAMPTDWVLEAHHEVAVEGLAVDGAPLRLPEEWHALHRGGETLALPEASAGAGRSAGPVVEVDLVGGDRDIPVRLLPGATASPLPVVVTDHLARTLSLGVGDVVELSHRGAAADAEIAATTDVVPGVLEPDVVLADAAALAAWRLGAVADPAVADEIWIAAGAPGGSATPDAPTGAPAPAGSGIEAAAATARETADGLRGDDGETATVSTPGYSVAVDAAAPVRVAYWLTAVGATTLALVGVLVAAVAMLRQRRTEVIVLRAVGVGPMAQARARATELMAVGATAVVLGAAAGWGVARFAVGGLAQATLTGIDADVPTRFVVEGTGLAVVLGAALAGLVVVAGLVGARVAAQARDTTYREEVR</sequence>
<evidence type="ECO:0000256" key="1">
    <source>
        <dbReference type="ARBA" id="ARBA00004651"/>
    </source>
</evidence>
<feature type="transmembrane region" description="Helical" evidence="6">
    <location>
        <begin position="1106"/>
        <end position="1130"/>
    </location>
</feature>
<feature type="transmembrane region" description="Helical" evidence="6">
    <location>
        <begin position="331"/>
        <end position="349"/>
    </location>
</feature>
<feature type="transmembrane region" description="Helical" evidence="6">
    <location>
        <begin position="1057"/>
        <end position="1076"/>
    </location>
</feature>
<accession>A0A3N4ZJW6</accession>
<keyword evidence="5 6" id="KW-0472">Membrane</keyword>
<comment type="caution">
    <text evidence="8">The sequence shown here is derived from an EMBL/GenBank/DDBJ whole genome shotgun (WGS) entry which is preliminary data.</text>
</comment>
<gene>
    <name evidence="8" type="ORF">EDD34_0800</name>
</gene>
<proteinExistence type="predicted"/>
<comment type="subcellular location">
    <subcellularLocation>
        <location evidence="1">Cell membrane</location>
        <topology evidence="1">Multi-pass membrane protein</topology>
    </subcellularLocation>
</comment>
<evidence type="ECO:0000256" key="6">
    <source>
        <dbReference type="SAM" id="Phobius"/>
    </source>
</evidence>
<dbReference type="GO" id="GO:0005886">
    <property type="term" value="C:plasma membrane"/>
    <property type="evidence" value="ECO:0007669"/>
    <property type="project" value="UniProtKB-SubCell"/>
</dbReference>
<evidence type="ECO:0000313" key="9">
    <source>
        <dbReference type="Proteomes" id="UP000280501"/>
    </source>
</evidence>
<evidence type="ECO:0000313" key="8">
    <source>
        <dbReference type="EMBL" id="RPF20221.1"/>
    </source>
</evidence>
<feature type="transmembrane region" description="Helical" evidence="6">
    <location>
        <begin position="498"/>
        <end position="519"/>
    </location>
</feature>
<dbReference type="Proteomes" id="UP000280501">
    <property type="component" value="Unassembled WGS sequence"/>
</dbReference>
<organism evidence="8 9">
    <name type="scientific">Myceligenerans xiligouense</name>
    <dbReference type="NCBI Taxonomy" id="253184"/>
    <lineage>
        <taxon>Bacteria</taxon>
        <taxon>Bacillati</taxon>
        <taxon>Actinomycetota</taxon>
        <taxon>Actinomycetes</taxon>
        <taxon>Micrococcales</taxon>
        <taxon>Promicromonosporaceae</taxon>
        <taxon>Myceligenerans</taxon>
    </lineage>
</organism>
<feature type="transmembrane region" description="Helical" evidence="6">
    <location>
        <begin position="457"/>
        <end position="478"/>
    </location>
</feature>
<evidence type="ECO:0000259" key="7">
    <source>
        <dbReference type="Pfam" id="PF02687"/>
    </source>
</evidence>
<keyword evidence="4 6" id="KW-1133">Transmembrane helix</keyword>
<feature type="transmembrane region" description="Helical" evidence="6">
    <location>
        <begin position="546"/>
        <end position="570"/>
    </location>
</feature>
<protein>
    <recommendedName>
        <fullName evidence="7">ABC3 transporter permease C-terminal domain-containing protein</fullName>
    </recommendedName>
</protein>
<feature type="transmembrane region" description="Helical" evidence="6">
    <location>
        <begin position="411"/>
        <end position="436"/>
    </location>
</feature>
<dbReference type="AlphaFoldDB" id="A0A3N4ZJW6"/>
<keyword evidence="3 6" id="KW-0812">Transmembrane</keyword>
<evidence type="ECO:0000256" key="3">
    <source>
        <dbReference type="ARBA" id="ARBA00022692"/>
    </source>
</evidence>
<feature type="transmembrane region" description="Helical" evidence="6">
    <location>
        <begin position="1004"/>
        <end position="1029"/>
    </location>
</feature>
<feature type="transmembrane region" description="Helical" evidence="6">
    <location>
        <begin position="385"/>
        <end position="405"/>
    </location>
</feature>